<evidence type="ECO:0000256" key="2">
    <source>
        <dbReference type="ARBA" id="ARBA00008029"/>
    </source>
</evidence>
<dbReference type="GO" id="GO:0051315">
    <property type="term" value="P:attachment of mitotic spindle microtubules to kinetochore"/>
    <property type="evidence" value="ECO:0007669"/>
    <property type="project" value="TreeGrafter"/>
</dbReference>
<comment type="subcellular location">
    <subcellularLocation>
        <location evidence="1">Nucleus</location>
    </subcellularLocation>
</comment>
<feature type="coiled-coil region" evidence="7">
    <location>
        <begin position="159"/>
        <end position="200"/>
    </location>
</feature>
<dbReference type="Pfam" id="PF05557">
    <property type="entry name" value="MAD"/>
    <property type="match status" value="2"/>
</dbReference>
<keyword evidence="10" id="KW-1185">Reference proteome</keyword>
<keyword evidence="6" id="KW-0131">Cell cycle</keyword>
<dbReference type="EMBL" id="OC854735">
    <property type="protein sequence ID" value="CAD7620205.1"/>
    <property type="molecule type" value="Genomic_DNA"/>
</dbReference>
<dbReference type="GO" id="GO:0072686">
    <property type="term" value="C:mitotic spindle"/>
    <property type="evidence" value="ECO:0007669"/>
    <property type="project" value="TreeGrafter"/>
</dbReference>
<sequence>MYSTRLVCLDGTTLPYAVCVRCLKAVSYKAREGTGGLHRHPCSKQSIAAAIAAGIPFNTSTNRSAKASKLKSNAGNSNKSVVSITPSTSSSSSATIPNKQNANFAFNSMVAIEIVNNLVKNSRHLAQDLMGNALSQHSLESHNQLSDVQNNEIVIRTELASLKTQLNDMTAKRTQLECDLKSTQNELHERNESIKKLNRKCLLFAKEKDSYKQLITSYEHDVTLDWNKVSKDRISSLESIVDEYRHFVEQLETEIKSLKNGEESEECHHKMKALENSFNEIKAMKDKEVEIVESMDTSPDACTTVTPTVYRVIHFNQNPIAVNVEKHNEEFKRLVDENQKLLNRIVSLESGSEADVSKRLEEGVKNSQELEKLQKKLSSAEKSQQKIIDAFKRTSKEFREVCYRLTGFRIDLLKQNTYRLAHMYADSADDVLLFECDSDRTIKMLENQYSNKLQDSVQTYLTTHDSFPAFLASLTLELFHKQTIVS</sequence>
<dbReference type="Proteomes" id="UP000759131">
    <property type="component" value="Unassembled WGS sequence"/>
</dbReference>
<dbReference type="PANTHER" id="PTHR23168:SF0">
    <property type="entry name" value="MITOTIC SPINDLE ASSEMBLY CHECKPOINT PROTEIN MAD1"/>
    <property type="match status" value="1"/>
</dbReference>
<keyword evidence="5" id="KW-0539">Nucleus</keyword>
<keyword evidence="7" id="KW-0175">Coiled coil</keyword>
<accession>A0A7R9KBZ9</accession>
<dbReference type="PANTHER" id="PTHR23168">
    <property type="entry name" value="MITOTIC SPINDLE ASSEMBLY CHECKPOINT PROTEIN MAD1 MITOTIC ARREST DEFICIENT-LIKE PROTEIN 1"/>
    <property type="match status" value="1"/>
</dbReference>
<dbReference type="AlphaFoldDB" id="A0A7R9KBZ9"/>
<dbReference type="GO" id="GO:0007094">
    <property type="term" value="P:mitotic spindle assembly checkpoint signaling"/>
    <property type="evidence" value="ECO:0007669"/>
    <property type="project" value="InterPro"/>
</dbReference>
<evidence type="ECO:0000256" key="5">
    <source>
        <dbReference type="ARBA" id="ARBA00023242"/>
    </source>
</evidence>
<evidence type="ECO:0008006" key="11">
    <source>
        <dbReference type="Google" id="ProtNLM"/>
    </source>
</evidence>
<comment type="similarity">
    <text evidence="2">Belongs to the MAD1 family.</text>
</comment>
<dbReference type="GO" id="GO:0005635">
    <property type="term" value="C:nuclear envelope"/>
    <property type="evidence" value="ECO:0007669"/>
    <property type="project" value="TreeGrafter"/>
</dbReference>
<dbReference type="Gene3D" id="6.10.250.90">
    <property type="match status" value="1"/>
</dbReference>
<evidence type="ECO:0000313" key="9">
    <source>
        <dbReference type="EMBL" id="CAD7620205.1"/>
    </source>
</evidence>
<dbReference type="SUPFAM" id="SSF75704">
    <property type="entry name" value="Mitotic arrest deficient-like 1, Mad1"/>
    <property type="match status" value="1"/>
</dbReference>
<dbReference type="Gene3D" id="3.30.457.60">
    <property type="match status" value="1"/>
</dbReference>
<evidence type="ECO:0000256" key="3">
    <source>
        <dbReference type="ARBA" id="ARBA00022618"/>
    </source>
</evidence>
<proteinExistence type="inferred from homology"/>
<feature type="compositionally biased region" description="Low complexity" evidence="8">
    <location>
        <begin position="80"/>
        <end position="97"/>
    </location>
</feature>
<dbReference type="OrthoDB" id="331602at2759"/>
<evidence type="ECO:0000256" key="1">
    <source>
        <dbReference type="ARBA" id="ARBA00004123"/>
    </source>
</evidence>
<keyword evidence="4" id="KW-0498">Mitosis</keyword>
<gene>
    <name evidence="9" type="ORF">OSB1V03_LOCUS699</name>
</gene>
<dbReference type="GO" id="GO:0000776">
    <property type="term" value="C:kinetochore"/>
    <property type="evidence" value="ECO:0007669"/>
    <property type="project" value="TreeGrafter"/>
</dbReference>
<feature type="region of interest" description="Disordered" evidence="8">
    <location>
        <begin position="69"/>
        <end position="97"/>
    </location>
</feature>
<dbReference type="GO" id="GO:0051301">
    <property type="term" value="P:cell division"/>
    <property type="evidence" value="ECO:0007669"/>
    <property type="project" value="UniProtKB-KW"/>
</dbReference>
<feature type="compositionally biased region" description="Polar residues" evidence="8">
    <location>
        <begin position="69"/>
        <end position="79"/>
    </location>
</feature>
<keyword evidence="3" id="KW-0132">Cell division</keyword>
<evidence type="ECO:0000256" key="8">
    <source>
        <dbReference type="SAM" id="MobiDB-lite"/>
    </source>
</evidence>
<name>A0A7R9KBZ9_9ACAR</name>
<evidence type="ECO:0000256" key="4">
    <source>
        <dbReference type="ARBA" id="ARBA00022776"/>
    </source>
</evidence>
<reference evidence="9" key="1">
    <citation type="submission" date="2020-11" db="EMBL/GenBank/DDBJ databases">
        <authorList>
            <person name="Tran Van P."/>
        </authorList>
    </citation>
    <scope>NUCLEOTIDE SEQUENCE</scope>
</reference>
<feature type="coiled-coil region" evidence="7">
    <location>
        <begin position="241"/>
        <end position="268"/>
    </location>
</feature>
<evidence type="ECO:0000313" key="10">
    <source>
        <dbReference type="Proteomes" id="UP000759131"/>
    </source>
</evidence>
<dbReference type="EMBL" id="CAJPIZ010000160">
    <property type="protein sequence ID" value="CAG2100635.1"/>
    <property type="molecule type" value="Genomic_DNA"/>
</dbReference>
<dbReference type="InterPro" id="IPR008672">
    <property type="entry name" value="Mad1"/>
</dbReference>
<evidence type="ECO:0000256" key="7">
    <source>
        <dbReference type="SAM" id="Coils"/>
    </source>
</evidence>
<evidence type="ECO:0000256" key="6">
    <source>
        <dbReference type="ARBA" id="ARBA00023306"/>
    </source>
</evidence>
<organism evidence="9">
    <name type="scientific">Medioppia subpectinata</name>
    <dbReference type="NCBI Taxonomy" id="1979941"/>
    <lineage>
        <taxon>Eukaryota</taxon>
        <taxon>Metazoa</taxon>
        <taxon>Ecdysozoa</taxon>
        <taxon>Arthropoda</taxon>
        <taxon>Chelicerata</taxon>
        <taxon>Arachnida</taxon>
        <taxon>Acari</taxon>
        <taxon>Acariformes</taxon>
        <taxon>Sarcoptiformes</taxon>
        <taxon>Oribatida</taxon>
        <taxon>Brachypylina</taxon>
        <taxon>Oppioidea</taxon>
        <taxon>Oppiidae</taxon>
        <taxon>Medioppia</taxon>
    </lineage>
</organism>
<dbReference type="Gene3D" id="1.20.5.170">
    <property type="match status" value="1"/>
</dbReference>
<protein>
    <recommendedName>
        <fullName evidence="11">Mitotic spindle assembly checkpoint protein MAD1</fullName>
    </recommendedName>
</protein>